<sequence length="64" mass="7265">MFPSIGSKKDTRTVGRGFQSIFLIVFTLLMIASIEARLAYLQIVEGPKLRERAEANRYFTLNAN</sequence>
<feature type="transmembrane region" description="Helical" evidence="1">
    <location>
        <begin position="20"/>
        <end position="40"/>
    </location>
</feature>
<evidence type="ECO:0000256" key="1">
    <source>
        <dbReference type="SAM" id="Phobius"/>
    </source>
</evidence>
<accession>A0ABR8DIT4</accession>
<name>A0ABR8DIT4_9NOSO</name>
<dbReference type="EMBL" id="JACJSI010000008">
    <property type="protein sequence ID" value="MBD2529300.1"/>
    <property type="molecule type" value="Genomic_DNA"/>
</dbReference>
<keyword evidence="1" id="KW-1133">Transmembrane helix</keyword>
<keyword evidence="1" id="KW-0812">Transmembrane</keyword>
<reference evidence="2 3" key="1">
    <citation type="journal article" date="2020" name="ISME J.">
        <title>Comparative genomics reveals insights into cyanobacterial evolution and habitat adaptation.</title>
        <authorList>
            <person name="Chen M.Y."/>
            <person name="Teng W.K."/>
            <person name="Zhao L."/>
            <person name="Hu C.X."/>
            <person name="Zhou Y.K."/>
            <person name="Han B.P."/>
            <person name="Song L.R."/>
            <person name="Shu W.S."/>
        </authorList>
    </citation>
    <scope>NUCLEOTIDE SEQUENCE [LARGE SCALE GENOMIC DNA]</scope>
    <source>
        <strain evidence="2 3">FACHB-838</strain>
    </source>
</reference>
<proteinExistence type="predicted"/>
<evidence type="ECO:0000313" key="2">
    <source>
        <dbReference type="EMBL" id="MBD2529300.1"/>
    </source>
</evidence>
<protein>
    <submittedName>
        <fullName evidence="2">Uncharacterized protein</fullName>
    </submittedName>
</protein>
<dbReference type="RefSeq" id="WP_190939933.1">
    <property type="nucleotide sequence ID" value="NZ_JACJSI010000008.1"/>
</dbReference>
<evidence type="ECO:0000313" key="3">
    <source>
        <dbReference type="Proteomes" id="UP000623440"/>
    </source>
</evidence>
<gene>
    <name evidence="2" type="ORF">H6G97_06820</name>
</gene>
<keyword evidence="3" id="KW-1185">Reference proteome</keyword>
<organism evidence="2 3">
    <name type="scientific">Nostoc flagelliforme FACHB-838</name>
    <dbReference type="NCBI Taxonomy" id="2692904"/>
    <lineage>
        <taxon>Bacteria</taxon>
        <taxon>Bacillati</taxon>
        <taxon>Cyanobacteriota</taxon>
        <taxon>Cyanophyceae</taxon>
        <taxon>Nostocales</taxon>
        <taxon>Nostocaceae</taxon>
        <taxon>Nostoc</taxon>
    </lineage>
</organism>
<dbReference type="Proteomes" id="UP000623440">
    <property type="component" value="Unassembled WGS sequence"/>
</dbReference>
<keyword evidence="1" id="KW-0472">Membrane</keyword>
<comment type="caution">
    <text evidence="2">The sequence shown here is derived from an EMBL/GenBank/DDBJ whole genome shotgun (WGS) entry which is preliminary data.</text>
</comment>